<dbReference type="OrthoDB" id="8020644at2"/>
<sequence>MLMWGTVVAFLLSLAAVGPLREISPSWLQSGAELMAVISVFALVCFLESSSSNPDRGNSAS</sequence>
<evidence type="ECO:0000313" key="2">
    <source>
        <dbReference type="Proteomes" id="UP000403266"/>
    </source>
</evidence>
<comment type="caution">
    <text evidence="1">The sequence shown here is derived from an EMBL/GenBank/DDBJ whole genome shotgun (WGS) entry which is preliminary data.</text>
</comment>
<organism evidence="1 2">
    <name type="scientific">Microvirga tunisiensis</name>
    <dbReference type="NCBI Taxonomy" id="2108360"/>
    <lineage>
        <taxon>Bacteria</taxon>
        <taxon>Pseudomonadati</taxon>
        <taxon>Pseudomonadota</taxon>
        <taxon>Alphaproteobacteria</taxon>
        <taxon>Hyphomicrobiales</taxon>
        <taxon>Methylobacteriaceae</taxon>
        <taxon>Microvirga</taxon>
    </lineage>
</organism>
<reference evidence="1 2" key="1">
    <citation type="journal article" date="2019" name="Syst. Appl. Microbiol.">
        <title>Microvirga tunisiensis sp. nov., a root nodule symbiotic bacterium isolated from Lupinus micranthus and L. luteus grown in Northern Tunisia.</title>
        <authorList>
            <person name="Msaddak A."/>
            <person name="Rejili M."/>
            <person name="Duran D."/>
            <person name="Mars M."/>
            <person name="Palacios J.M."/>
            <person name="Ruiz-Argueso T."/>
            <person name="Rey L."/>
            <person name="Imperial J."/>
        </authorList>
    </citation>
    <scope>NUCLEOTIDE SEQUENCE [LARGE SCALE GENOMIC DNA]</scope>
    <source>
        <strain evidence="1 2">Lmie10</strain>
    </source>
</reference>
<dbReference type="EMBL" id="VOSK01000001">
    <property type="protein sequence ID" value="MPR23790.1"/>
    <property type="molecule type" value="Genomic_DNA"/>
</dbReference>
<dbReference type="Proteomes" id="UP000403266">
    <property type="component" value="Unassembled WGS sequence"/>
</dbReference>
<dbReference type="RefSeq" id="WP_152708689.1">
    <property type="nucleotide sequence ID" value="NZ_VOSJ01000001.1"/>
</dbReference>
<gene>
    <name evidence="1" type="ORF">FS320_00790</name>
</gene>
<dbReference type="AlphaFoldDB" id="A0A5N7MAX3"/>
<evidence type="ECO:0000313" key="1">
    <source>
        <dbReference type="EMBL" id="MPR23790.1"/>
    </source>
</evidence>
<keyword evidence="2" id="KW-1185">Reference proteome</keyword>
<protein>
    <submittedName>
        <fullName evidence="1">Uncharacterized protein</fullName>
    </submittedName>
</protein>
<accession>A0A5N7MAX3</accession>
<proteinExistence type="predicted"/>
<name>A0A5N7MAX3_9HYPH</name>